<sequence length="180" mass="20367">MFTPILTSFYESVRGETRPAGAGSDHLEIVQISWDKDEASFQEAADAAPWLSLPFQDRDRQRKLSRKFGVHGIPRLVLLDGETGRVITRDGFDRLQEDNSGSAFPWRRKPLADVIKGSLLRPVEGSETPDQVDASSVLENNKIVGFYFSAQWCIPCRYFDPELVRAYTDLKKKGQSFQVI</sequence>
<proteinExistence type="predicted"/>
<dbReference type="Gene3D" id="3.40.30.10">
    <property type="entry name" value="Glutaredoxin"/>
    <property type="match status" value="2"/>
</dbReference>
<comment type="caution">
    <text evidence="2">The sequence shown here is derived from an EMBL/GenBank/DDBJ whole genome shotgun (WGS) entry which is preliminary data.</text>
</comment>
<accession>A0A3S1HP26</accession>
<reference evidence="2 3" key="1">
    <citation type="submission" date="2019-01" db="EMBL/GenBank/DDBJ databases">
        <title>A draft genome assembly of the solar-powered sea slug Elysia chlorotica.</title>
        <authorList>
            <person name="Cai H."/>
            <person name="Li Q."/>
            <person name="Fang X."/>
            <person name="Li J."/>
            <person name="Curtis N.E."/>
            <person name="Altenburger A."/>
            <person name="Shibata T."/>
            <person name="Feng M."/>
            <person name="Maeda T."/>
            <person name="Schwartz J.A."/>
            <person name="Shigenobu S."/>
            <person name="Lundholm N."/>
            <person name="Nishiyama T."/>
            <person name="Yang H."/>
            <person name="Hasebe M."/>
            <person name="Li S."/>
            <person name="Pierce S.K."/>
            <person name="Wang J."/>
        </authorList>
    </citation>
    <scope>NUCLEOTIDE SEQUENCE [LARGE SCALE GENOMIC DNA]</scope>
    <source>
        <strain evidence="2">EC2010</strain>
        <tissue evidence="2">Whole organism of an adult</tissue>
    </source>
</reference>
<feature type="domain" description="Thioredoxin-like fold" evidence="1">
    <location>
        <begin position="2"/>
        <end position="85"/>
    </location>
</feature>
<dbReference type="OrthoDB" id="189920at2759"/>
<dbReference type="GO" id="GO:0004791">
    <property type="term" value="F:thioredoxin-disulfide reductase (NADPH) activity"/>
    <property type="evidence" value="ECO:0007669"/>
    <property type="project" value="TreeGrafter"/>
</dbReference>
<dbReference type="Proteomes" id="UP000271974">
    <property type="component" value="Unassembled WGS sequence"/>
</dbReference>
<dbReference type="InterPro" id="IPR036249">
    <property type="entry name" value="Thioredoxin-like_sf"/>
</dbReference>
<dbReference type="PANTHER" id="PTHR46472">
    <property type="entry name" value="NUCLEOREDOXIN"/>
    <property type="match status" value="1"/>
</dbReference>
<feature type="non-terminal residue" evidence="2">
    <location>
        <position position="180"/>
    </location>
</feature>
<dbReference type="Pfam" id="PF13905">
    <property type="entry name" value="Thioredoxin_8"/>
    <property type="match status" value="1"/>
</dbReference>
<dbReference type="EMBL" id="RQTK01000249">
    <property type="protein sequence ID" value="RUS83323.1"/>
    <property type="molecule type" value="Genomic_DNA"/>
</dbReference>
<dbReference type="InterPro" id="IPR012336">
    <property type="entry name" value="Thioredoxin-like_fold"/>
</dbReference>
<protein>
    <recommendedName>
        <fullName evidence="1">Thioredoxin-like fold domain-containing protein</fullName>
    </recommendedName>
</protein>
<dbReference type="AlphaFoldDB" id="A0A3S1HP26"/>
<dbReference type="PANTHER" id="PTHR46472:SF1">
    <property type="entry name" value="NUCLEOREDOXIN"/>
    <property type="match status" value="1"/>
</dbReference>
<keyword evidence="3" id="KW-1185">Reference proteome</keyword>
<organism evidence="2 3">
    <name type="scientific">Elysia chlorotica</name>
    <name type="common">Eastern emerald elysia</name>
    <name type="synonym">Sea slug</name>
    <dbReference type="NCBI Taxonomy" id="188477"/>
    <lineage>
        <taxon>Eukaryota</taxon>
        <taxon>Metazoa</taxon>
        <taxon>Spiralia</taxon>
        <taxon>Lophotrochozoa</taxon>
        <taxon>Mollusca</taxon>
        <taxon>Gastropoda</taxon>
        <taxon>Heterobranchia</taxon>
        <taxon>Euthyneura</taxon>
        <taxon>Panpulmonata</taxon>
        <taxon>Sacoglossa</taxon>
        <taxon>Placobranchoidea</taxon>
        <taxon>Plakobranchidae</taxon>
        <taxon>Elysia</taxon>
    </lineage>
</organism>
<evidence type="ECO:0000313" key="2">
    <source>
        <dbReference type="EMBL" id="RUS83323.1"/>
    </source>
</evidence>
<gene>
    <name evidence="2" type="ORF">EGW08_008945</name>
</gene>
<dbReference type="GO" id="GO:0031397">
    <property type="term" value="P:negative regulation of protein ubiquitination"/>
    <property type="evidence" value="ECO:0007669"/>
    <property type="project" value="TreeGrafter"/>
</dbReference>
<dbReference type="SUPFAM" id="SSF52833">
    <property type="entry name" value="Thioredoxin-like"/>
    <property type="match status" value="2"/>
</dbReference>
<name>A0A3S1HP26_ELYCH</name>
<evidence type="ECO:0000313" key="3">
    <source>
        <dbReference type="Proteomes" id="UP000271974"/>
    </source>
</evidence>
<dbReference type="GO" id="GO:0005634">
    <property type="term" value="C:nucleus"/>
    <property type="evidence" value="ECO:0007669"/>
    <property type="project" value="TreeGrafter"/>
</dbReference>
<evidence type="ECO:0000259" key="1">
    <source>
        <dbReference type="Pfam" id="PF13905"/>
    </source>
</evidence>
<dbReference type="GO" id="GO:0030178">
    <property type="term" value="P:negative regulation of Wnt signaling pathway"/>
    <property type="evidence" value="ECO:0007669"/>
    <property type="project" value="TreeGrafter"/>
</dbReference>
<dbReference type="STRING" id="188477.A0A3S1HP26"/>